<reference evidence="4" key="1">
    <citation type="submission" date="2022-01" db="EMBL/GenBank/DDBJ databases">
        <title>Novel species in genus Dyadobacter.</title>
        <authorList>
            <person name="Ma C."/>
        </authorList>
    </citation>
    <scope>NUCLEOTIDE SEQUENCE</scope>
    <source>
        <strain evidence="4">CY357</strain>
    </source>
</reference>
<evidence type="ECO:0000313" key="5">
    <source>
        <dbReference type="Proteomes" id="UP001139411"/>
    </source>
</evidence>
<name>A0A9X1TT77_9BACT</name>
<accession>A0A9X1TT77</accession>
<feature type="chain" id="PRO_5040791862" evidence="2">
    <location>
        <begin position="29"/>
        <end position="765"/>
    </location>
</feature>
<dbReference type="Proteomes" id="UP001139411">
    <property type="component" value="Unassembled WGS sequence"/>
</dbReference>
<keyword evidence="1 4" id="KW-0413">Isomerase</keyword>
<dbReference type="SUPFAM" id="SSF103088">
    <property type="entry name" value="OmpA-like"/>
    <property type="match status" value="1"/>
</dbReference>
<dbReference type="EC" id="5.2.1.8" evidence="4"/>
<gene>
    <name evidence="4" type="ORF">L0661_07105</name>
</gene>
<dbReference type="InterPro" id="IPR036737">
    <property type="entry name" value="OmpA-like_sf"/>
</dbReference>
<dbReference type="GO" id="GO:0003755">
    <property type="term" value="F:peptidyl-prolyl cis-trans isomerase activity"/>
    <property type="evidence" value="ECO:0007669"/>
    <property type="project" value="UniProtKB-KW"/>
</dbReference>
<dbReference type="PANTHER" id="PTHR47245">
    <property type="entry name" value="PEPTIDYLPROLYL ISOMERASE"/>
    <property type="match status" value="1"/>
</dbReference>
<dbReference type="EMBL" id="JAKFFV010000004">
    <property type="protein sequence ID" value="MCF2498068.1"/>
    <property type="molecule type" value="Genomic_DNA"/>
</dbReference>
<feature type="domain" description="PpiC" evidence="3">
    <location>
        <begin position="238"/>
        <end position="341"/>
    </location>
</feature>
<proteinExistence type="predicted"/>
<dbReference type="SUPFAM" id="SSF54534">
    <property type="entry name" value="FKBP-like"/>
    <property type="match status" value="2"/>
</dbReference>
<protein>
    <submittedName>
        <fullName evidence="4">Peptidylprolyl isomerase</fullName>
        <ecNumber evidence="4">5.2.1.8</ecNumber>
    </submittedName>
</protein>
<dbReference type="PROSITE" id="PS50198">
    <property type="entry name" value="PPIC_PPIASE_2"/>
    <property type="match status" value="2"/>
</dbReference>
<dbReference type="PROSITE" id="PS51257">
    <property type="entry name" value="PROKAR_LIPOPROTEIN"/>
    <property type="match status" value="1"/>
</dbReference>
<dbReference type="Pfam" id="PF00639">
    <property type="entry name" value="Rotamase"/>
    <property type="match status" value="2"/>
</dbReference>
<dbReference type="PANTHER" id="PTHR47245:SF2">
    <property type="entry name" value="PEPTIDYL-PROLYL CIS-TRANS ISOMERASE HP_0175-RELATED"/>
    <property type="match status" value="1"/>
</dbReference>
<feature type="domain" description="PpiC" evidence="3">
    <location>
        <begin position="131"/>
        <end position="233"/>
    </location>
</feature>
<comment type="caution">
    <text evidence="4">The sequence shown here is derived from an EMBL/GenBank/DDBJ whole genome shotgun (WGS) entry which is preliminary data.</text>
</comment>
<dbReference type="InterPro" id="IPR046357">
    <property type="entry name" value="PPIase_dom_sf"/>
</dbReference>
<evidence type="ECO:0000256" key="2">
    <source>
        <dbReference type="SAM" id="SignalP"/>
    </source>
</evidence>
<evidence type="ECO:0000256" key="1">
    <source>
        <dbReference type="PROSITE-ProRule" id="PRU00278"/>
    </source>
</evidence>
<organism evidence="4 5">
    <name type="scientific">Dyadobacter chenhuakuii</name>
    <dbReference type="NCBI Taxonomy" id="2909339"/>
    <lineage>
        <taxon>Bacteria</taxon>
        <taxon>Pseudomonadati</taxon>
        <taxon>Bacteroidota</taxon>
        <taxon>Cytophagia</taxon>
        <taxon>Cytophagales</taxon>
        <taxon>Spirosomataceae</taxon>
        <taxon>Dyadobacter</taxon>
    </lineage>
</organism>
<feature type="signal peptide" evidence="2">
    <location>
        <begin position="1"/>
        <end position="28"/>
    </location>
</feature>
<dbReference type="AlphaFoldDB" id="A0A9X1TT77"/>
<dbReference type="Gene3D" id="3.30.1330.60">
    <property type="entry name" value="OmpA-like domain"/>
    <property type="match status" value="1"/>
</dbReference>
<dbReference type="InterPro" id="IPR050245">
    <property type="entry name" value="PrsA_foldase"/>
</dbReference>
<keyword evidence="1" id="KW-0697">Rotamase</keyword>
<dbReference type="RefSeq" id="WP_235177282.1">
    <property type="nucleotide sequence ID" value="NZ_JAKFFV010000004.1"/>
</dbReference>
<keyword evidence="2" id="KW-0732">Signal</keyword>
<sequence>MPKIQYNIALLAVLAVSSCKTTAPPQQAAVVTETPALLEIGNEKFSIEDYQDSYNKNKNASDSTRELTPEEYFNLYKDLKIKVLHAKQEGKDTTQDYKEEITSYREQLAKNHLVDKSLVEKLSNEAYNRLKQEVRASHILIGVSEDASPADTLEAYRAAIALRGRLEEGNDFGDLAAKFSKDPVASKTKGDLGYFTAFQTLYPIETAAYTLPVGKVSQPVRTKGGYHLVKVTDRRSNRGMVRIAHIMVQQDTAGTAAQKESAKARIDEAYALLQSGEDWEAVVESFSDDKQSRKNSGLLPMFGIGQMVPEIEEAAFALTKVNAYSKPVLTMYGWHIVRLAEKRSLEPYATMAPSLRKKVVTDSRGKVLEQANAKRLREKYKVQEFAEQWKTVAALGDSSITSGNWDYLSAVSTDWASVALFKIEEQSYDALGFLNYVKRKQQVKPKDASPAVVFRKYYNDYVTESLADFEKEHLEETNAEFRSLISEIKEGVLLSQVMEENVWGRSLTDSTGQKAFYDQHKERYQFPERVLATIVSAKDTQTVNAIKRTLAQSPYKLERRSKEILFAANASEIDNEQLDALTDVYIVMEKNPDYIVEIAGYRSADESEITSANRIRNVVKYLNGRNIPILRIIEKDYGSFRQTAEADRNRRVGFQFYSQSKGDVEKVYNADAPDAVTIRDGYFTKDNPLFARFKWQTGEQTVTDNNMVFWTSVQKIEPSRGKTFAEARGSVINDYQKELEKQLVNRLEAKFPIKVNAQELEKIKR</sequence>
<evidence type="ECO:0000259" key="3">
    <source>
        <dbReference type="PROSITE" id="PS50198"/>
    </source>
</evidence>
<evidence type="ECO:0000313" key="4">
    <source>
        <dbReference type="EMBL" id="MCF2498068.1"/>
    </source>
</evidence>
<dbReference type="Gene3D" id="3.10.50.40">
    <property type="match status" value="2"/>
</dbReference>
<dbReference type="InterPro" id="IPR000297">
    <property type="entry name" value="PPIase_PpiC"/>
</dbReference>